<feature type="region of interest" description="Disordered" evidence="1">
    <location>
        <begin position="113"/>
        <end position="137"/>
    </location>
</feature>
<dbReference type="EMBL" id="JACJIA010000008">
    <property type="protein sequence ID" value="MBA8954211.1"/>
    <property type="molecule type" value="Genomic_DNA"/>
</dbReference>
<dbReference type="AlphaFoldDB" id="A0A7W3LTU6"/>
<organism evidence="2 3">
    <name type="scientific">Actinomadura namibiensis</name>
    <dbReference type="NCBI Taxonomy" id="182080"/>
    <lineage>
        <taxon>Bacteria</taxon>
        <taxon>Bacillati</taxon>
        <taxon>Actinomycetota</taxon>
        <taxon>Actinomycetes</taxon>
        <taxon>Streptosporangiales</taxon>
        <taxon>Thermomonosporaceae</taxon>
        <taxon>Actinomadura</taxon>
    </lineage>
</organism>
<sequence>MTFGAALRRAVSAVPCRGAVRRLLVVVGLAAAGWLLGGAAQAEAETPDARRVVVDTPVVGDAVRVAERRVFPERPVREIVRAVKDREVAPPVKVERPPVEPPVRPVVPDAGEVPVAKADKGGPVAERSVRRNAPRRVHRTAGDPHVFAGTFEKNASHSGAADQAAPVAPIPALAQAGGVSPAAGLILIGGIGAPLARRAWIPGRPQGVLLRAPGAVPPAVRTAADEPSFAPD</sequence>
<name>A0A7W3LTU6_ACTNM</name>
<proteinExistence type="predicted"/>
<dbReference type="RefSeq" id="WP_182846310.1">
    <property type="nucleotide sequence ID" value="NZ_BAAALP010000001.1"/>
</dbReference>
<keyword evidence="3" id="KW-1185">Reference proteome</keyword>
<evidence type="ECO:0000313" key="3">
    <source>
        <dbReference type="Proteomes" id="UP000572680"/>
    </source>
</evidence>
<gene>
    <name evidence="2" type="ORF">HNR61_005865</name>
</gene>
<protein>
    <submittedName>
        <fullName evidence="2">Uncharacterized protein</fullName>
    </submittedName>
</protein>
<evidence type="ECO:0000256" key="1">
    <source>
        <dbReference type="SAM" id="MobiDB-lite"/>
    </source>
</evidence>
<accession>A0A7W3LTU6</accession>
<evidence type="ECO:0000313" key="2">
    <source>
        <dbReference type="EMBL" id="MBA8954211.1"/>
    </source>
</evidence>
<reference evidence="2 3" key="1">
    <citation type="submission" date="2020-08" db="EMBL/GenBank/DDBJ databases">
        <title>Genomic Encyclopedia of Type Strains, Phase IV (KMG-IV): sequencing the most valuable type-strain genomes for metagenomic binning, comparative biology and taxonomic classification.</title>
        <authorList>
            <person name="Goeker M."/>
        </authorList>
    </citation>
    <scope>NUCLEOTIDE SEQUENCE [LARGE SCALE GENOMIC DNA]</scope>
    <source>
        <strain evidence="2 3">DSM 44197</strain>
    </source>
</reference>
<comment type="caution">
    <text evidence="2">The sequence shown here is derived from an EMBL/GenBank/DDBJ whole genome shotgun (WGS) entry which is preliminary data.</text>
</comment>
<dbReference type="Proteomes" id="UP000572680">
    <property type="component" value="Unassembled WGS sequence"/>
</dbReference>